<evidence type="ECO:0000259" key="2">
    <source>
        <dbReference type="Pfam" id="PF16653"/>
    </source>
</evidence>
<evidence type="ECO:0000256" key="1">
    <source>
        <dbReference type="ARBA" id="ARBA00023002"/>
    </source>
</evidence>
<dbReference type="Pfam" id="PF16653">
    <property type="entry name" value="Sacchrp_dh_C"/>
    <property type="match status" value="1"/>
</dbReference>
<name>X1LFT3_9ZZZZ</name>
<protein>
    <recommendedName>
        <fullName evidence="2">Saccharopine dehydrogenase-like C-terminal domain-containing protein</fullName>
    </recommendedName>
</protein>
<feature type="non-terminal residue" evidence="3">
    <location>
        <position position="1"/>
    </location>
</feature>
<dbReference type="PANTHER" id="PTHR11133">
    <property type="entry name" value="SACCHAROPINE DEHYDROGENASE"/>
    <property type="match status" value="1"/>
</dbReference>
<gene>
    <name evidence="3" type="ORF">S06H3_09856</name>
</gene>
<dbReference type="Gene3D" id="3.40.50.720">
    <property type="entry name" value="NAD(P)-binding Rossmann-like Domain"/>
    <property type="match status" value="1"/>
</dbReference>
<keyword evidence="1" id="KW-0560">Oxidoreductase</keyword>
<accession>X1LFT3</accession>
<dbReference type="GO" id="GO:0005737">
    <property type="term" value="C:cytoplasm"/>
    <property type="evidence" value="ECO:0007669"/>
    <property type="project" value="TreeGrafter"/>
</dbReference>
<dbReference type="InterPro" id="IPR032095">
    <property type="entry name" value="Sacchrp_dh-like_C"/>
</dbReference>
<proteinExistence type="predicted"/>
<dbReference type="GO" id="GO:0019878">
    <property type="term" value="P:lysine biosynthetic process via aminoadipic acid"/>
    <property type="evidence" value="ECO:0007669"/>
    <property type="project" value="TreeGrafter"/>
</dbReference>
<sequence length="119" mass="13351">FEVTSDLMIDKMMLDTEAHDMVVMQHIFLASYPDGSKEVIKSRMLDYGTSGTNTSVARTVALPAAISVLMILENKITIKGVYRPVLPDIYNPVLDELEKIDIKMIEEYSLPESGNIPSW</sequence>
<organism evidence="3">
    <name type="scientific">marine sediment metagenome</name>
    <dbReference type="NCBI Taxonomy" id="412755"/>
    <lineage>
        <taxon>unclassified sequences</taxon>
        <taxon>metagenomes</taxon>
        <taxon>ecological metagenomes</taxon>
    </lineage>
</organism>
<comment type="caution">
    <text evidence="3">The sequence shown here is derived from an EMBL/GenBank/DDBJ whole genome shotgun (WGS) entry which is preliminary data.</text>
</comment>
<dbReference type="PANTHER" id="PTHR11133:SF22">
    <property type="entry name" value="ALPHA-AMINOADIPIC SEMIALDEHYDE SYNTHASE, MITOCHONDRIAL"/>
    <property type="match status" value="1"/>
</dbReference>
<dbReference type="InterPro" id="IPR051168">
    <property type="entry name" value="AASS"/>
</dbReference>
<reference evidence="3" key="1">
    <citation type="journal article" date="2014" name="Front. Microbiol.">
        <title>High frequency of phylogenetically diverse reductive dehalogenase-homologous genes in deep subseafloor sedimentary metagenomes.</title>
        <authorList>
            <person name="Kawai M."/>
            <person name="Futagami T."/>
            <person name="Toyoda A."/>
            <person name="Takaki Y."/>
            <person name="Nishi S."/>
            <person name="Hori S."/>
            <person name="Arai W."/>
            <person name="Tsubouchi T."/>
            <person name="Morono Y."/>
            <person name="Uchiyama I."/>
            <person name="Ito T."/>
            <person name="Fujiyama A."/>
            <person name="Inagaki F."/>
            <person name="Takami H."/>
        </authorList>
    </citation>
    <scope>NUCLEOTIDE SEQUENCE</scope>
    <source>
        <strain evidence="3">Expedition CK06-06</strain>
    </source>
</reference>
<dbReference type="GO" id="GO:0004753">
    <property type="term" value="F:saccharopine dehydrogenase activity"/>
    <property type="evidence" value="ECO:0007669"/>
    <property type="project" value="TreeGrafter"/>
</dbReference>
<dbReference type="EMBL" id="BARV01004434">
    <property type="protein sequence ID" value="GAI17948.1"/>
    <property type="molecule type" value="Genomic_DNA"/>
</dbReference>
<evidence type="ECO:0000313" key="3">
    <source>
        <dbReference type="EMBL" id="GAI17948.1"/>
    </source>
</evidence>
<dbReference type="AlphaFoldDB" id="X1LFT3"/>
<feature type="domain" description="Saccharopine dehydrogenase-like C-terminal" evidence="2">
    <location>
        <begin position="2"/>
        <end position="100"/>
    </location>
</feature>